<dbReference type="AlphaFoldDB" id="A0AA88DNE8"/>
<organism evidence="2 3">
    <name type="scientific">Ficus carica</name>
    <name type="common">Common fig</name>
    <dbReference type="NCBI Taxonomy" id="3494"/>
    <lineage>
        <taxon>Eukaryota</taxon>
        <taxon>Viridiplantae</taxon>
        <taxon>Streptophyta</taxon>
        <taxon>Embryophyta</taxon>
        <taxon>Tracheophyta</taxon>
        <taxon>Spermatophyta</taxon>
        <taxon>Magnoliopsida</taxon>
        <taxon>eudicotyledons</taxon>
        <taxon>Gunneridae</taxon>
        <taxon>Pentapetalae</taxon>
        <taxon>rosids</taxon>
        <taxon>fabids</taxon>
        <taxon>Rosales</taxon>
        <taxon>Moraceae</taxon>
        <taxon>Ficeae</taxon>
        <taxon>Ficus</taxon>
    </lineage>
</organism>
<feature type="compositionally biased region" description="Basic and acidic residues" evidence="1">
    <location>
        <begin position="54"/>
        <end position="67"/>
    </location>
</feature>
<evidence type="ECO:0000313" key="3">
    <source>
        <dbReference type="Proteomes" id="UP001187192"/>
    </source>
</evidence>
<dbReference type="EMBL" id="BTGU01000078">
    <property type="protein sequence ID" value="GMN58455.1"/>
    <property type="molecule type" value="Genomic_DNA"/>
</dbReference>
<name>A0AA88DNE8_FICCA</name>
<sequence length="177" mass="20021">MPRKASGETYVWDTAKEKKFLKKIDEYLSAPYKSSINGPLSLIPSASGFGSITMRDDSTPYVEHEGSMENSGTRPVLEEELTPSTDERQGNNRRVGDDAGLSRSRGSSGKRKQREATDEMTYSAMQEIMGIPLAHWTIMWHYFEAHPRMQHTFHQLPDDDRREIIASIVKSQSPADD</sequence>
<feature type="compositionally biased region" description="Basic and acidic residues" evidence="1">
    <location>
        <begin position="85"/>
        <end position="97"/>
    </location>
</feature>
<gene>
    <name evidence="2" type="ORF">TIFTF001_027565</name>
</gene>
<comment type="caution">
    <text evidence="2">The sequence shown here is derived from an EMBL/GenBank/DDBJ whole genome shotgun (WGS) entry which is preliminary data.</text>
</comment>
<proteinExistence type="predicted"/>
<keyword evidence="3" id="KW-1185">Reference proteome</keyword>
<accession>A0AA88DNE8</accession>
<evidence type="ECO:0000256" key="1">
    <source>
        <dbReference type="SAM" id="MobiDB-lite"/>
    </source>
</evidence>
<dbReference type="Proteomes" id="UP001187192">
    <property type="component" value="Unassembled WGS sequence"/>
</dbReference>
<feature type="region of interest" description="Disordered" evidence="1">
    <location>
        <begin position="53"/>
        <end position="119"/>
    </location>
</feature>
<reference evidence="2" key="1">
    <citation type="submission" date="2023-07" db="EMBL/GenBank/DDBJ databases">
        <title>draft genome sequence of fig (Ficus carica).</title>
        <authorList>
            <person name="Takahashi T."/>
            <person name="Nishimura K."/>
        </authorList>
    </citation>
    <scope>NUCLEOTIDE SEQUENCE</scope>
</reference>
<protein>
    <submittedName>
        <fullName evidence="2">Uncharacterized protein</fullName>
    </submittedName>
</protein>
<evidence type="ECO:0000313" key="2">
    <source>
        <dbReference type="EMBL" id="GMN58455.1"/>
    </source>
</evidence>